<dbReference type="PANTHER" id="PTHR43539">
    <property type="entry name" value="FLAVIN-BINDING MONOOXYGENASE-LIKE PROTEIN (AFU_ORTHOLOGUE AFUA_4G09220)"/>
    <property type="match status" value="1"/>
</dbReference>
<sequence length="345" mass="37342">MIDALVVGGGQAGLAAAHALGRAGLTPVVLEAREEAVGSWPSYYDSLVLFSPARFSSLPGIPFPGDPDRYPHRDEVIDYLRRYASGLDADIRTGQRVTAVRREEAHFRVEAGGDVLTARLVIAASGAFGTPHRPVLPGVDGFTGTVLHSADYREPGPFAGQRVVVVGAANTAVQVAHELASVARVTLATRAPIRFGPRRLLGRDVHFWSRSLGFDHLPVGHLLARPPRAPVLDDGRYRRAVRAGRPDQRRMFTSLDADAVVWPDGTRERVDTVVLATGYRPELSYLDPAERGQVRGISTVHNGLGFVGLEWQRSFASATLRGVGRDARFVVDRLLRLGAVVTSRG</sequence>
<dbReference type="GO" id="GO:0050660">
    <property type="term" value="F:flavin adenine dinucleotide binding"/>
    <property type="evidence" value="ECO:0007669"/>
    <property type="project" value="InterPro"/>
</dbReference>
<dbReference type="InterPro" id="IPR036188">
    <property type="entry name" value="FAD/NAD-bd_sf"/>
</dbReference>
<dbReference type="PRINTS" id="PR00469">
    <property type="entry name" value="PNDRDTASEII"/>
</dbReference>
<dbReference type="Proteomes" id="UP000185596">
    <property type="component" value="Unassembled WGS sequence"/>
</dbReference>
<dbReference type="AlphaFoldDB" id="A0A1Q8CPG9"/>
<comment type="caution">
    <text evidence="2">The sequence shown here is derived from an EMBL/GenBank/DDBJ whole genome shotgun (WGS) entry which is preliminary data.</text>
</comment>
<organism evidence="2 3">
    <name type="scientific">Actinophytocola xanthii</name>
    <dbReference type="NCBI Taxonomy" id="1912961"/>
    <lineage>
        <taxon>Bacteria</taxon>
        <taxon>Bacillati</taxon>
        <taxon>Actinomycetota</taxon>
        <taxon>Actinomycetes</taxon>
        <taxon>Pseudonocardiales</taxon>
        <taxon>Pseudonocardiaceae</taxon>
    </lineage>
</organism>
<gene>
    <name evidence="2" type="ORF">BU204_17970</name>
</gene>
<evidence type="ECO:0000313" key="2">
    <source>
        <dbReference type="EMBL" id="OLF16254.1"/>
    </source>
</evidence>
<dbReference type="SUPFAM" id="SSF51905">
    <property type="entry name" value="FAD/NAD(P)-binding domain"/>
    <property type="match status" value="2"/>
</dbReference>
<name>A0A1Q8CPG9_9PSEU</name>
<dbReference type="RefSeq" id="WP_075126845.1">
    <property type="nucleotide sequence ID" value="NZ_MSIE01000031.1"/>
</dbReference>
<dbReference type="InterPro" id="IPR050982">
    <property type="entry name" value="Auxin_biosynth/cation_transpt"/>
</dbReference>
<evidence type="ECO:0000256" key="1">
    <source>
        <dbReference type="ARBA" id="ARBA00023002"/>
    </source>
</evidence>
<dbReference type="PANTHER" id="PTHR43539:SF78">
    <property type="entry name" value="FLAVIN-CONTAINING MONOOXYGENASE"/>
    <property type="match status" value="1"/>
</dbReference>
<dbReference type="GO" id="GO:0050661">
    <property type="term" value="F:NADP binding"/>
    <property type="evidence" value="ECO:0007669"/>
    <property type="project" value="InterPro"/>
</dbReference>
<dbReference type="Gene3D" id="3.50.50.60">
    <property type="entry name" value="FAD/NAD(P)-binding domain"/>
    <property type="match status" value="1"/>
</dbReference>
<protein>
    <submittedName>
        <fullName evidence="2">FAD-dependent oxidoreductase</fullName>
    </submittedName>
</protein>
<accession>A0A1Q8CPG9</accession>
<dbReference type="OrthoDB" id="9808049at2"/>
<keyword evidence="1" id="KW-0560">Oxidoreductase</keyword>
<dbReference type="Pfam" id="PF13738">
    <property type="entry name" value="Pyr_redox_3"/>
    <property type="match status" value="1"/>
</dbReference>
<dbReference type="STRING" id="1912961.BU204_17970"/>
<dbReference type="PIRSF" id="PIRSF000332">
    <property type="entry name" value="FMO"/>
    <property type="match status" value="1"/>
</dbReference>
<dbReference type="PRINTS" id="PR00368">
    <property type="entry name" value="FADPNR"/>
</dbReference>
<reference evidence="2 3" key="1">
    <citation type="submission" date="2016-12" db="EMBL/GenBank/DDBJ databases">
        <title>The draft genome sequence of Actinophytocola sp. 11-183.</title>
        <authorList>
            <person name="Wang W."/>
            <person name="Yuan L."/>
        </authorList>
    </citation>
    <scope>NUCLEOTIDE SEQUENCE [LARGE SCALE GENOMIC DNA]</scope>
    <source>
        <strain evidence="2 3">11-183</strain>
    </source>
</reference>
<dbReference type="EMBL" id="MSIE01000031">
    <property type="protein sequence ID" value="OLF16254.1"/>
    <property type="molecule type" value="Genomic_DNA"/>
</dbReference>
<dbReference type="InterPro" id="IPR000960">
    <property type="entry name" value="Flavin_mOase"/>
</dbReference>
<keyword evidence="3" id="KW-1185">Reference proteome</keyword>
<evidence type="ECO:0000313" key="3">
    <source>
        <dbReference type="Proteomes" id="UP000185596"/>
    </source>
</evidence>
<proteinExistence type="predicted"/>
<dbReference type="GO" id="GO:0004497">
    <property type="term" value="F:monooxygenase activity"/>
    <property type="evidence" value="ECO:0007669"/>
    <property type="project" value="TreeGrafter"/>
</dbReference>